<keyword evidence="1" id="KW-0175">Coiled coil</keyword>
<accession>A0A0F9LAJ4</accession>
<protein>
    <submittedName>
        <fullName evidence="2">Uncharacterized protein</fullName>
    </submittedName>
</protein>
<sequence>MTFESLAENNFPVYLITELDAETLEESIEDLVENVKKIPVHFVTIDLGYISSKKFNETYLAKVLSKFNIPYFTIELPFYVKGHYASQISEIQYKYEELKSTYDSLKNKNVSSAQELKYLIDYYSNELMELKYHINQNVRCTTITKKILEVLKDRNNKELTFLHFGEENTFVEIMKRLKKYNVKSNILFMKISEFIEDFN</sequence>
<evidence type="ECO:0000313" key="2">
    <source>
        <dbReference type="EMBL" id="KKM61120.1"/>
    </source>
</evidence>
<proteinExistence type="predicted"/>
<comment type="caution">
    <text evidence="2">The sequence shown here is derived from an EMBL/GenBank/DDBJ whole genome shotgun (WGS) entry which is preliminary data.</text>
</comment>
<organism evidence="2">
    <name type="scientific">marine sediment metagenome</name>
    <dbReference type="NCBI Taxonomy" id="412755"/>
    <lineage>
        <taxon>unclassified sequences</taxon>
        <taxon>metagenomes</taxon>
        <taxon>ecological metagenomes</taxon>
    </lineage>
</organism>
<dbReference type="AlphaFoldDB" id="A0A0F9LAJ4"/>
<name>A0A0F9LAJ4_9ZZZZ</name>
<feature type="coiled-coil region" evidence="1">
    <location>
        <begin position="88"/>
        <end position="115"/>
    </location>
</feature>
<evidence type="ECO:0000256" key="1">
    <source>
        <dbReference type="SAM" id="Coils"/>
    </source>
</evidence>
<gene>
    <name evidence="2" type="ORF">LCGC14_1534920</name>
</gene>
<reference evidence="2" key="1">
    <citation type="journal article" date="2015" name="Nature">
        <title>Complex archaea that bridge the gap between prokaryotes and eukaryotes.</title>
        <authorList>
            <person name="Spang A."/>
            <person name="Saw J.H."/>
            <person name="Jorgensen S.L."/>
            <person name="Zaremba-Niedzwiedzka K."/>
            <person name="Martijn J."/>
            <person name="Lind A.E."/>
            <person name="van Eijk R."/>
            <person name="Schleper C."/>
            <person name="Guy L."/>
            <person name="Ettema T.J."/>
        </authorList>
    </citation>
    <scope>NUCLEOTIDE SEQUENCE</scope>
</reference>
<dbReference type="EMBL" id="LAZR01011549">
    <property type="protein sequence ID" value="KKM61120.1"/>
    <property type="molecule type" value="Genomic_DNA"/>
</dbReference>